<dbReference type="Proteomes" id="UP001055072">
    <property type="component" value="Unassembled WGS sequence"/>
</dbReference>
<sequence length="169" mass="19768">MFETNRLILRRCRPTDEEFFLALFDEYPVLHGITLDYITPNQDTYKTRLEHMKIVSSLWLSRIKDAEVGIALTQTRWGKGYGTEILKWLIRYSFEGLALNRLSLTVWSSNTSAIRLYERIGFQHEGRIREGTLKEGRFVDKVVMGLLAREYHELQVADAPFDHMTPLTL</sequence>
<evidence type="ECO:0000313" key="1">
    <source>
        <dbReference type="EMBL" id="KAI0086778.1"/>
    </source>
</evidence>
<reference evidence="1" key="1">
    <citation type="journal article" date="2021" name="Environ. Microbiol.">
        <title>Gene family expansions and transcriptome signatures uncover fungal adaptations to wood decay.</title>
        <authorList>
            <person name="Hage H."/>
            <person name="Miyauchi S."/>
            <person name="Viragh M."/>
            <person name="Drula E."/>
            <person name="Min B."/>
            <person name="Chaduli D."/>
            <person name="Navarro D."/>
            <person name="Favel A."/>
            <person name="Norest M."/>
            <person name="Lesage-Meessen L."/>
            <person name="Balint B."/>
            <person name="Merenyi Z."/>
            <person name="de Eugenio L."/>
            <person name="Morin E."/>
            <person name="Martinez A.T."/>
            <person name="Baldrian P."/>
            <person name="Stursova M."/>
            <person name="Martinez M.J."/>
            <person name="Novotny C."/>
            <person name="Magnuson J.K."/>
            <person name="Spatafora J.W."/>
            <person name="Maurice S."/>
            <person name="Pangilinan J."/>
            <person name="Andreopoulos W."/>
            <person name="LaButti K."/>
            <person name="Hundley H."/>
            <person name="Na H."/>
            <person name="Kuo A."/>
            <person name="Barry K."/>
            <person name="Lipzen A."/>
            <person name="Henrissat B."/>
            <person name="Riley R."/>
            <person name="Ahrendt S."/>
            <person name="Nagy L.G."/>
            <person name="Grigoriev I.V."/>
            <person name="Martin F."/>
            <person name="Rosso M.N."/>
        </authorList>
    </citation>
    <scope>NUCLEOTIDE SEQUENCE</scope>
    <source>
        <strain evidence="1">CBS 384.51</strain>
    </source>
</reference>
<organism evidence="1 2">
    <name type="scientific">Irpex rosettiformis</name>
    <dbReference type="NCBI Taxonomy" id="378272"/>
    <lineage>
        <taxon>Eukaryota</taxon>
        <taxon>Fungi</taxon>
        <taxon>Dikarya</taxon>
        <taxon>Basidiomycota</taxon>
        <taxon>Agaricomycotina</taxon>
        <taxon>Agaricomycetes</taxon>
        <taxon>Polyporales</taxon>
        <taxon>Irpicaceae</taxon>
        <taxon>Irpex</taxon>
    </lineage>
</organism>
<proteinExistence type="predicted"/>
<protein>
    <submittedName>
        <fullName evidence="1">Acyl-CoA N-acyltransferase</fullName>
    </submittedName>
</protein>
<name>A0ACB8TXK4_9APHY</name>
<keyword evidence="2" id="KW-1185">Reference proteome</keyword>
<gene>
    <name evidence="1" type="ORF">BDY19DRAFT_995526</name>
</gene>
<accession>A0ACB8TXK4</accession>
<evidence type="ECO:0000313" key="2">
    <source>
        <dbReference type="Proteomes" id="UP001055072"/>
    </source>
</evidence>
<comment type="caution">
    <text evidence="1">The sequence shown here is derived from an EMBL/GenBank/DDBJ whole genome shotgun (WGS) entry which is preliminary data.</text>
</comment>
<dbReference type="EMBL" id="MU274921">
    <property type="protein sequence ID" value="KAI0086778.1"/>
    <property type="molecule type" value="Genomic_DNA"/>
</dbReference>